<feature type="domain" description="Collagen binding" evidence="8">
    <location>
        <begin position="178"/>
        <end position="280"/>
    </location>
</feature>
<evidence type="ECO:0000256" key="4">
    <source>
        <dbReference type="ARBA" id="ARBA00022729"/>
    </source>
</evidence>
<evidence type="ECO:0000256" key="5">
    <source>
        <dbReference type="SAM" id="MobiDB-lite"/>
    </source>
</evidence>
<dbReference type="InterPro" id="IPR008966">
    <property type="entry name" value="Adhesion_dom_sf"/>
</dbReference>
<evidence type="ECO:0000313" key="10">
    <source>
        <dbReference type="EMBL" id="DAE05457.1"/>
    </source>
</evidence>
<evidence type="ECO:0000256" key="1">
    <source>
        <dbReference type="ARBA" id="ARBA00004168"/>
    </source>
</evidence>
<dbReference type="Pfam" id="PF05737">
    <property type="entry name" value="Collagen_bind"/>
    <property type="match status" value="1"/>
</dbReference>
<dbReference type="GO" id="GO:0007155">
    <property type="term" value="P:cell adhesion"/>
    <property type="evidence" value="ECO:0007669"/>
    <property type="project" value="InterPro"/>
</dbReference>
<keyword evidence="6" id="KW-0472">Membrane</keyword>
<dbReference type="GO" id="GO:0005518">
    <property type="term" value="F:collagen binding"/>
    <property type="evidence" value="ECO:0007669"/>
    <property type="project" value="InterPro"/>
</dbReference>
<evidence type="ECO:0000256" key="2">
    <source>
        <dbReference type="ARBA" id="ARBA00022512"/>
    </source>
</evidence>
<dbReference type="Gene3D" id="2.60.40.1280">
    <property type="match status" value="1"/>
</dbReference>
<comment type="subcellular location">
    <subcellularLocation>
        <location evidence="1">Secreted</location>
        <location evidence="1">Cell wall</location>
        <topology evidence="1">Peptidoglycan-anchor</topology>
    </subcellularLocation>
</comment>
<keyword evidence="6" id="KW-0812">Transmembrane</keyword>
<keyword evidence="3" id="KW-0964">Secreted</keyword>
<evidence type="ECO:0000256" key="6">
    <source>
        <dbReference type="SAM" id="Phobius"/>
    </source>
</evidence>
<dbReference type="InterPro" id="IPR019931">
    <property type="entry name" value="LPXTG_anchor"/>
</dbReference>
<feature type="domain" description="Gram-positive cocci surface proteins LPxTG" evidence="7">
    <location>
        <begin position="458"/>
        <end position="494"/>
    </location>
</feature>
<feature type="domain" description="SDR-like Ig" evidence="9">
    <location>
        <begin position="57"/>
        <end position="154"/>
    </location>
</feature>
<dbReference type="InterPro" id="IPR041171">
    <property type="entry name" value="SDR_Ig"/>
</dbReference>
<dbReference type="InterPro" id="IPR049964">
    <property type="entry name" value="NanA_rpt"/>
</dbReference>
<evidence type="ECO:0000256" key="3">
    <source>
        <dbReference type="ARBA" id="ARBA00022525"/>
    </source>
</evidence>
<evidence type="ECO:0000259" key="8">
    <source>
        <dbReference type="Pfam" id="PF05737"/>
    </source>
</evidence>
<dbReference type="Pfam" id="PF00746">
    <property type="entry name" value="Gram_pos_anchor"/>
    <property type="match status" value="1"/>
</dbReference>
<feature type="region of interest" description="Disordered" evidence="5">
    <location>
        <begin position="429"/>
        <end position="449"/>
    </location>
</feature>
<reference evidence="10" key="1">
    <citation type="journal article" date="2021" name="Proc. Natl. Acad. Sci. U.S.A.">
        <title>A Catalog of Tens of Thousands of Viruses from Human Metagenomes Reveals Hidden Associations with Chronic Diseases.</title>
        <authorList>
            <person name="Tisza M.J."/>
            <person name="Buck C.B."/>
        </authorList>
    </citation>
    <scope>NUCLEOTIDE SEQUENCE</scope>
    <source>
        <strain evidence="10">CtLOE2</strain>
    </source>
</reference>
<sequence>MKKQTTLKLAMMGISLFGSAVVAESVFADVTKEEGSTELIATDPQVTVTKKEEDSIWSDVEVNIKTDIPDEVQINSGDTMKFNIPEELNLETSYNFPVYNETGETEVGTADVKANERTVTTTFNNYFQDHPLDKSISLNFHTQINREIVQENTKRNISFNGTVVEINAGSKGTINPNEELYKYGYQDRADQNLIHWVARLNYKRQTMEDVNIADTWSDDQDYVEGSLIYSYVKDVDPWVYDSPATQAQANTKFNNNGFTTHIDKIENKILMVEYKTRLRTPVQYNPTNLFTASWNCGFVSHEAETKLYDGNGRAEGKSRPKWDKPNDAPKYDKPEFEGGVVPLDPPVHTKPEWNGGTIPNEAPVHTKPEWNGGTVPFDAPKYDKPEWQGGVIPNDAPVHHKPTIDLKDIPQMPPAPVLELPELKIPDVPAPKEETPKTEVPTPDQPGNKVQETTYFTKGQQLPATGDAEESYLLFGGIVVTVLGLGMFGMKRKGE</sequence>
<dbReference type="NCBIfam" id="TIGR01167">
    <property type="entry name" value="LPXTG_anchor"/>
    <property type="match status" value="1"/>
</dbReference>
<accession>A0A8S5PGE8</accession>
<keyword evidence="6" id="KW-1133">Transmembrane helix</keyword>
<keyword evidence="2" id="KW-0134">Cell wall</keyword>
<evidence type="ECO:0000259" key="9">
    <source>
        <dbReference type="Pfam" id="PF17961"/>
    </source>
</evidence>
<dbReference type="SUPFAM" id="SSF49401">
    <property type="entry name" value="Bacterial adhesins"/>
    <property type="match status" value="2"/>
</dbReference>
<dbReference type="NCBIfam" id="NF043031">
    <property type="entry name" value="SIALI-17"/>
    <property type="match status" value="3"/>
</dbReference>
<feature type="transmembrane region" description="Helical" evidence="6">
    <location>
        <begin position="472"/>
        <end position="490"/>
    </location>
</feature>
<organism evidence="10">
    <name type="scientific">Siphoviridae sp. ctLOE2</name>
    <dbReference type="NCBI Taxonomy" id="2825454"/>
    <lineage>
        <taxon>Viruses</taxon>
        <taxon>Duplodnaviria</taxon>
        <taxon>Heunggongvirae</taxon>
        <taxon>Uroviricota</taxon>
        <taxon>Caudoviricetes</taxon>
    </lineage>
</organism>
<dbReference type="Gene3D" id="2.60.40.740">
    <property type="match status" value="1"/>
</dbReference>
<keyword evidence="4" id="KW-0732">Signal</keyword>
<protein>
    <submittedName>
        <fullName evidence="10">Putative outer membrane protein</fullName>
    </submittedName>
</protein>
<proteinExistence type="predicted"/>
<feature type="region of interest" description="Disordered" evidence="5">
    <location>
        <begin position="309"/>
        <end position="328"/>
    </location>
</feature>
<dbReference type="EMBL" id="BK015411">
    <property type="protein sequence ID" value="DAE05457.1"/>
    <property type="molecule type" value="Genomic_DNA"/>
</dbReference>
<name>A0A8S5PGE8_9CAUD</name>
<evidence type="ECO:0000259" key="7">
    <source>
        <dbReference type="Pfam" id="PF00746"/>
    </source>
</evidence>
<dbReference type="Pfam" id="PF17961">
    <property type="entry name" value="Big_8"/>
    <property type="match status" value="1"/>
</dbReference>
<dbReference type="InterPro" id="IPR008456">
    <property type="entry name" value="Collagen-bd_dom"/>
</dbReference>
<dbReference type="InterPro" id="IPR011252">
    <property type="entry name" value="Fibrogen-bd_dom1"/>
</dbReference>